<protein>
    <submittedName>
        <fullName evidence="1">Uncharacterized protein</fullName>
    </submittedName>
</protein>
<sequence>MKISTSKGNFKIIQTVKNQDELLILGSWNDLVNNFESSRIFLVNKPDSLFGIYVCKQECTDFLGELLLSINYNEWEDFKLGEVNSYRTYLA</sequence>
<dbReference type="AlphaFoldDB" id="A0A1N6FR65"/>
<dbReference type="Proteomes" id="UP000185221">
    <property type="component" value="Unassembled WGS sequence"/>
</dbReference>
<accession>A0A1N6FR65</accession>
<gene>
    <name evidence="1" type="ORF">SAMN05444394_2654</name>
</gene>
<dbReference type="RefSeq" id="WP_074225469.1">
    <property type="nucleotide sequence ID" value="NZ_FSRC01000002.1"/>
</dbReference>
<evidence type="ECO:0000313" key="2">
    <source>
        <dbReference type="Proteomes" id="UP000185221"/>
    </source>
</evidence>
<dbReference type="OrthoDB" id="826828at2"/>
<name>A0A1N6FR65_9BACT</name>
<organism evidence="1 2">
    <name type="scientific">Algoriphagus halophilus</name>
    <dbReference type="NCBI Taxonomy" id="226505"/>
    <lineage>
        <taxon>Bacteria</taxon>
        <taxon>Pseudomonadati</taxon>
        <taxon>Bacteroidota</taxon>
        <taxon>Cytophagia</taxon>
        <taxon>Cytophagales</taxon>
        <taxon>Cyclobacteriaceae</taxon>
        <taxon>Algoriphagus</taxon>
    </lineage>
</organism>
<proteinExistence type="predicted"/>
<keyword evidence="2" id="KW-1185">Reference proteome</keyword>
<dbReference type="EMBL" id="FSRC01000002">
    <property type="protein sequence ID" value="SIN97724.1"/>
    <property type="molecule type" value="Genomic_DNA"/>
</dbReference>
<evidence type="ECO:0000313" key="1">
    <source>
        <dbReference type="EMBL" id="SIN97724.1"/>
    </source>
</evidence>
<reference evidence="2" key="1">
    <citation type="submission" date="2016-11" db="EMBL/GenBank/DDBJ databases">
        <authorList>
            <person name="Varghese N."/>
            <person name="Submissions S."/>
        </authorList>
    </citation>
    <scope>NUCLEOTIDE SEQUENCE [LARGE SCALE GENOMIC DNA]</scope>
    <source>
        <strain evidence="2">DSM 15292</strain>
    </source>
</reference>